<dbReference type="InterPro" id="IPR011989">
    <property type="entry name" value="ARM-like"/>
</dbReference>
<dbReference type="Proteomes" id="UP000070412">
    <property type="component" value="Unassembled WGS sequence"/>
</dbReference>
<protein>
    <recommendedName>
        <fullName evidence="3">Importin-13</fullName>
    </recommendedName>
</protein>
<comment type="similarity">
    <text evidence="2">Belongs to the importin beta family.</text>
</comment>
<evidence type="ECO:0000256" key="3">
    <source>
        <dbReference type="ARBA" id="ARBA00016020"/>
    </source>
</evidence>
<dbReference type="Pfam" id="PF18806">
    <property type="entry name" value="Importin_rep_3"/>
    <property type="match status" value="1"/>
</dbReference>
<dbReference type="GO" id="GO:0006606">
    <property type="term" value="P:protein import into nucleus"/>
    <property type="evidence" value="ECO:0007669"/>
    <property type="project" value="TreeGrafter"/>
</dbReference>
<reference evidence="9" key="3">
    <citation type="submission" date="2022-06" db="UniProtKB">
        <authorList>
            <consortium name="EnsemblMetazoa"/>
        </authorList>
    </citation>
    <scope>IDENTIFICATION</scope>
</reference>
<evidence type="ECO:0000313" key="8">
    <source>
        <dbReference type="EMBL" id="KAF7491157.1"/>
    </source>
</evidence>
<dbReference type="InterPro" id="IPR040709">
    <property type="entry name" value="Importin_rep_1"/>
</dbReference>
<keyword evidence="5" id="KW-0677">Repeat</keyword>
<evidence type="ECO:0000256" key="2">
    <source>
        <dbReference type="ARBA" id="ARBA00007991"/>
    </source>
</evidence>
<keyword evidence="10" id="KW-1185">Reference proteome</keyword>
<dbReference type="EnsemblMetazoa" id="SSS_8123s_mrna">
    <property type="protein sequence ID" value="KAF7491157.1"/>
    <property type="gene ID" value="SSS_8123"/>
</dbReference>
<reference evidence="8" key="2">
    <citation type="submission" date="2020-01" db="EMBL/GenBank/DDBJ databases">
        <authorList>
            <person name="Korhonen P.K.K."/>
            <person name="Guangxu M.G."/>
            <person name="Wang T.W."/>
            <person name="Stroehlein A.J.S."/>
            <person name="Young N.D."/>
            <person name="Ang C.-S.A."/>
            <person name="Fernando D.W.F."/>
            <person name="Lu H.L."/>
            <person name="Taylor S.T."/>
            <person name="Ehtesham M.E.M."/>
            <person name="Najaraj S.H.N."/>
            <person name="Harsha G.H.G."/>
            <person name="Madugundu A.M."/>
            <person name="Renuse S.R."/>
            <person name="Holt D.H."/>
            <person name="Pandey A.P."/>
            <person name="Papenfuss A.P."/>
            <person name="Gasser R.B.G."/>
            <person name="Fischer K.F."/>
        </authorList>
    </citation>
    <scope>NUCLEOTIDE SEQUENCE</scope>
    <source>
        <strain evidence="8">SSS_KF_BRIS2020</strain>
    </source>
</reference>
<evidence type="ECO:0000256" key="1">
    <source>
        <dbReference type="ARBA" id="ARBA00004123"/>
    </source>
</evidence>
<name>A0A834VB89_SARSC</name>
<dbReference type="InterPro" id="IPR013598">
    <property type="entry name" value="Exportin-1/Importin-b-like"/>
</dbReference>
<organism evidence="8">
    <name type="scientific">Sarcoptes scabiei</name>
    <name type="common">Itch mite</name>
    <name type="synonym">Acarus scabiei</name>
    <dbReference type="NCBI Taxonomy" id="52283"/>
    <lineage>
        <taxon>Eukaryota</taxon>
        <taxon>Metazoa</taxon>
        <taxon>Ecdysozoa</taxon>
        <taxon>Arthropoda</taxon>
        <taxon>Chelicerata</taxon>
        <taxon>Arachnida</taxon>
        <taxon>Acari</taxon>
        <taxon>Acariformes</taxon>
        <taxon>Sarcoptiformes</taxon>
        <taxon>Astigmata</taxon>
        <taxon>Psoroptidia</taxon>
        <taxon>Sarcoptoidea</taxon>
        <taxon>Sarcoptidae</taxon>
        <taxon>Sarcoptinae</taxon>
        <taxon>Sarcoptes</taxon>
    </lineage>
</organism>
<dbReference type="InterPro" id="IPR040520">
    <property type="entry name" value="Importin_rep_3"/>
</dbReference>
<dbReference type="GO" id="GO:0005634">
    <property type="term" value="C:nucleus"/>
    <property type="evidence" value="ECO:0007669"/>
    <property type="project" value="UniProtKB-SubCell"/>
</dbReference>
<gene>
    <name evidence="8" type="ORF">SSS_8123</name>
</gene>
<evidence type="ECO:0000256" key="4">
    <source>
        <dbReference type="ARBA" id="ARBA00022448"/>
    </source>
</evidence>
<dbReference type="Gene3D" id="1.25.10.10">
    <property type="entry name" value="Leucine-rich Repeat Variant"/>
    <property type="match status" value="1"/>
</dbReference>
<evidence type="ECO:0000256" key="5">
    <source>
        <dbReference type="ARBA" id="ARBA00022737"/>
    </source>
</evidence>
<proteinExistence type="inferred from homology"/>
<feature type="domain" description="Exportin-1/Importin-beta-like" evidence="7">
    <location>
        <begin position="111"/>
        <end position="255"/>
    </location>
</feature>
<evidence type="ECO:0000313" key="9">
    <source>
        <dbReference type="EnsemblMetazoa" id="KAF7491157.1"/>
    </source>
</evidence>
<dbReference type="InterPro" id="IPR051345">
    <property type="entry name" value="Importin_beta-like_NTR"/>
</dbReference>
<dbReference type="Pfam" id="PF18773">
    <property type="entry name" value="Importin_rep"/>
    <property type="match status" value="1"/>
</dbReference>
<evidence type="ECO:0000313" key="10">
    <source>
        <dbReference type="Proteomes" id="UP000070412"/>
    </source>
</evidence>
<accession>A0A834VB89</accession>
<dbReference type="SUPFAM" id="SSF48371">
    <property type="entry name" value="ARM repeat"/>
    <property type="match status" value="1"/>
</dbReference>
<keyword evidence="6" id="KW-0539">Nucleus</keyword>
<comment type="subcellular location">
    <subcellularLocation>
        <location evidence="1">Nucleus</location>
    </subcellularLocation>
</comment>
<dbReference type="GO" id="GO:0005737">
    <property type="term" value="C:cytoplasm"/>
    <property type="evidence" value="ECO:0007669"/>
    <property type="project" value="TreeGrafter"/>
</dbReference>
<reference evidence="10" key="1">
    <citation type="journal article" date="2020" name="PLoS Negl. Trop. Dis.">
        <title>High-quality nuclear genome for Sarcoptes scabiei-A critical resource for a neglected parasite.</title>
        <authorList>
            <person name="Korhonen P.K."/>
            <person name="Gasser R.B."/>
            <person name="Ma G."/>
            <person name="Wang T."/>
            <person name="Stroehlein A.J."/>
            <person name="Young N.D."/>
            <person name="Ang C.S."/>
            <person name="Fernando D.D."/>
            <person name="Lu H.C."/>
            <person name="Taylor S."/>
            <person name="Reynolds S.L."/>
            <person name="Mofiz E."/>
            <person name="Najaraj S.H."/>
            <person name="Gowda H."/>
            <person name="Madugundu A."/>
            <person name="Renuse S."/>
            <person name="Holt D."/>
            <person name="Pandey A."/>
            <person name="Papenfuss A.T."/>
            <person name="Fischer K."/>
        </authorList>
    </citation>
    <scope>NUCLEOTIDE SEQUENCE [LARGE SCALE GENOMIC DNA]</scope>
</reference>
<evidence type="ECO:0000259" key="7">
    <source>
        <dbReference type="Pfam" id="PF08389"/>
    </source>
</evidence>
<dbReference type="AlphaFoldDB" id="A0A834VB89"/>
<evidence type="ECO:0000256" key="6">
    <source>
        <dbReference type="ARBA" id="ARBA00023242"/>
    </source>
</evidence>
<dbReference type="EMBL" id="WVUK01000060">
    <property type="protein sequence ID" value="KAF7491157.1"/>
    <property type="molecule type" value="Genomic_DNA"/>
</dbReference>
<keyword evidence="4" id="KW-0813">Transport</keyword>
<dbReference type="Pfam" id="PF08389">
    <property type="entry name" value="Xpo1"/>
    <property type="match status" value="1"/>
</dbReference>
<dbReference type="OrthoDB" id="2016913at2759"/>
<dbReference type="PANTHER" id="PTHR12363:SF33">
    <property type="entry name" value="IMPORTIN-13"/>
    <property type="match status" value="1"/>
</dbReference>
<dbReference type="InterPro" id="IPR016024">
    <property type="entry name" value="ARM-type_fold"/>
</dbReference>
<sequence length="994" mass="114771">MDPCLVTNIELLIDQLYSKNEKNESDRSKFIESNKKLIEVQKSEEAWLFCWPLMAPDKPINVQFFGASSLHFKLTKFSYELNRLAIENCKQIWMKIIENIVIHMINPEWNLITSKLNSCLAVCVVLNIDSQWSNAIQDIVEFFKPEKLPNIPPTRVIQILLEIISFIPDAFNSNFIDKHKKIAVRTALIKHGESILSFVLKILSEENISDSIMVTCFKCFSSWSIGLDQLILANDCHSKITVSILNCAKNKNICHEAIESLISVYNDPRMFKQPNLVLCLIEQMTVVLQDTISKAIENNDHDLLKDLYNIFVSVGECHINLILDSLSETSDNIFVMSFFQIILKCSHTPTYYGYDESISDMAFNFWIRFLDELLAAEENRTHLYLKIFDEVLHSLINIFMFKLQYPPKEIYEDIWDEEDQEKFRCYRQDIADAYAFCSSVIHKTLLAISYEHFNKAFTQLIMAANKENDPQLIDSNVRYLEATIYAFSTLTENLPTNEAIYMPQIISSIQTLPACSLDDSRLLSTINSFLSNASEWLSKNVNYIGFALNIINNSLESSNLFVVISASMALKVITSECQASLIPYAPQIVTMCEKYLKYPHLQYKEKARLMNSLGTVLSIMPLEVIMQTIDRVLIPILSETEKLLMIINNNHHTDGTTRSHINGVLLMLSNLFGNLDVNLKNTELEEGDEMVSKTIVEKKAKNNQPQPLYRIFEKILPAFGVIVMNFYFDEEIAQNLCECIKKTVTTLLDDIKPLLNNILELLFHLYDRSRSESVIKISRHIFTLFHSDTELLPRLQDYFEKIVRITIAAFESNFHDHTFLVQNFFEECAQILRKAKIIYSNPNLNLGSLFEWAISGMLLPEKGTTHQCSVFVTGFLNQGRHDERFHAVIMERFELLIRQIFIVITAQQGASLFAVDYIPPMIIMLNQKYCDSFNRALHYFVECNNFPTEKITKEEKEKFVQSITAARNSRLKLLEICQEFSSRCRGLYLIDKKR</sequence>
<dbReference type="PANTHER" id="PTHR12363">
    <property type="entry name" value="TRANSPORTIN 3 AND IMPORTIN 13"/>
    <property type="match status" value="1"/>
</dbReference>